<evidence type="ECO:0000259" key="2">
    <source>
        <dbReference type="Pfam" id="PF02775"/>
    </source>
</evidence>
<dbReference type="Gene3D" id="3.40.50.970">
    <property type="match status" value="1"/>
</dbReference>
<evidence type="ECO:0000256" key="1">
    <source>
        <dbReference type="ARBA" id="ARBA00023002"/>
    </source>
</evidence>
<reference evidence="3 4" key="1">
    <citation type="submission" date="2024-09" db="EMBL/GenBank/DDBJ databases">
        <authorList>
            <person name="D'Angelo T."/>
        </authorList>
    </citation>
    <scope>NUCLEOTIDE SEQUENCE [LARGE SCALE GENOMIC DNA]</scope>
    <source>
        <strain evidence="3">SAG AM-311-F02</strain>
    </source>
</reference>
<dbReference type="InterPro" id="IPR051457">
    <property type="entry name" value="2-oxoacid:Fd_oxidoreductase"/>
</dbReference>
<dbReference type="Pfam" id="PF02775">
    <property type="entry name" value="TPP_enzyme_C"/>
    <property type="match status" value="1"/>
</dbReference>
<dbReference type="CDD" id="cd03375">
    <property type="entry name" value="TPP_OGFOR"/>
    <property type="match status" value="1"/>
</dbReference>
<dbReference type="PANTHER" id="PTHR48084:SF3">
    <property type="entry name" value="SUBUNIT OF PYRUVATE:FLAVODOXIN OXIDOREDUCTASE"/>
    <property type="match status" value="1"/>
</dbReference>
<dbReference type="PANTHER" id="PTHR48084">
    <property type="entry name" value="2-OXOGLUTARATE OXIDOREDUCTASE SUBUNIT KORB-RELATED"/>
    <property type="match status" value="1"/>
</dbReference>
<sequence length="254" mass="27462">MKKVFGKPESLSDKPFSYCPGCGHSIIHRLTAEVIDELGIQSKCIGVASVGCSVFSDAYFNFDFIQAAHGRAPAVATGIKRVRPDCVVLTHQGDGDLASIGAAEMLHSANRGENITVIFVNNAIYGMTGGQMAPTTLEGMKTTTCQRGRDVETAGHPIRVCELLRELKGVAYLERTSVDDPKGVIKTRKALKKAFQAQLDGLGFSLVEVVSQCPTGWGQTPVEAVKWLGEDMKAYFPLGLFKDIRAEEPQEVAK</sequence>
<dbReference type="Proteomes" id="UP001594288">
    <property type="component" value="Unassembled WGS sequence"/>
</dbReference>
<feature type="domain" description="Thiamine pyrophosphate enzyme TPP-binding" evidence="2">
    <location>
        <begin position="58"/>
        <end position="209"/>
    </location>
</feature>
<evidence type="ECO:0000313" key="3">
    <source>
        <dbReference type="EMBL" id="MFC1799348.1"/>
    </source>
</evidence>
<dbReference type="EMBL" id="JBHPEI010000003">
    <property type="protein sequence ID" value="MFC1799348.1"/>
    <property type="molecule type" value="Genomic_DNA"/>
</dbReference>
<evidence type="ECO:0000313" key="4">
    <source>
        <dbReference type="Proteomes" id="UP001594288"/>
    </source>
</evidence>
<organism evidence="3 4">
    <name type="scientific">Eiseniibacteriota bacterium</name>
    <dbReference type="NCBI Taxonomy" id="2212470"/>
    <lineage>
        <taxon>Bacteria</taxon>
        <taxon>Candidatus Eiseniibacteriota</taxon>
    </lineage>
</organism>
<comment type="caution">
    <text evidence="3">The sequence shown here is derived from an EMBL/GenBank/DDBJ whole genome shotgun (WGS) entry which is preliminary data.</text>
</comment>
<name>A0ABV6YMS2_UNCEI</name>
<protein>
    <submittedName>
        <fullName evidence="3">Thiamine pyrophosphate-dependent enzyme</fullName>
    </submittedName>
</protein>
<dbReference type="InterPro" id="IPR011766">
    <property type="entry name" value="TPP_enzyme_TPP-bd"/>
</dbReference>
<dbReference type="InterPro" id="IPR029061">
    <property type="entry name" value="THDP-binding"/>
</dbReference>
<keyword evidence="4" id="KW-1185">Reference proteome</keyword>
<proteinExistence type="predicted"/>
<gene>
    <name evidence="3" type="ORF">ACFL2Z_00340</name>
</gene>
<dbReference type="SUPFAM" id="SSF52518">
    <property type="entry name" value="Thiamin diphosphate-binding fold (THDP-binding)"/>
    <property type="match status" value="1"/>
</dbReference>
<keyword evidence="1" id="KW-0560">Oxidoreductase</keyword>
<accession>A0ABV6YMS2</accession>